<dbReference type="Pfam" id="PF00459">
    <property type="entry name" value="Inositol_P"/>
    <property type="match status" value="1"/>
</dbReference>
<dbReference type="GO" id="GO:0007165">
    <property type="term" value="P:signal transduction"/>
    <property type="evidence" value="ECO:0007669"/>
    <property type="project" value="TreeGrafter"/>
</dbReference>
<feature type="binding site" evidence="8">
    <location>
        <position position="70"/>
    </location>
    <ligand>
        <name>Mg(2+)</name>
        <dbReference type="ChEBI" id="CHEBI:18420"/>
        <label>1</label>
        <note>catalytic</note>
    </ligand>
</feature>
<dbReference type="PRINTS" id="PR00378">
    <property type="entry name" value="LIIMPHPHTASE"/>
</dbReference>
<dbReference type="PANTHER" id="PTHR20854:SF4">
    <property type="entry name" value="INOSITOL-1-MONOPHOSPHATASE-RELATED"/>
    <property type="match status" value="1"/>
</dbReference>
<dbReference type="GeneID" id="116296610"/>
<comment type="similarity">
    <text evidence="4 9">Belongs to the inositol monophosphatase superfamily.</text>
</comment>
<protein>
    <recommendedName>
        <fullName evidence="9">Inositol-1-monophosphatase</fullName>
        <ecNumber evidence="9">3.1.3.25</ecNumber>
    </recommendedName>
</protein>
<feature type="binding site" evidence="8">
    <location>
        <position position="93"/>
    </location>
    <ligand>
        <name>Mg(2+)</name>
        <dbReference type="ChEBI" id="CHEBI:18420"/>
        <label>2</label>
    </ligand>
</feature>
<sequence length="274" mass="29540">MAASVDEYLKAAVEVAKKASEVINDALHKEKLITTKDGMSDLVTETDQQVEKLIIGTLKERFPTHSFIGEESVAAGEKCVFTDNPTWIIDPIDGTTNFIHRYPYFAVSIGLAINKELAVGVVYNVAMNELYTAVKGKGAFLNGKKIQTTKEKEIKKSLILAGVPYARDVKTLSSVFGTMQRLAELGCDSIRLQGSAACNICTVANGVADAYYEFGIHCWDIAAGILILTEAGGVATNLEGGPCDIMSRFVMAASTKELASAVCQQLERIDCPSD</sequence>
<dbReference type="SUPFAM" id="SSF56655">
    <property type="entry name" value="Carbohydrate phosphatase"/>
    <property type="match status" value="1"/>
</dbReference>
<dbReference type="Proteomes" id="UP000515163">
    <property type="component" value="Unplaced"/>
</dbReference>
<evidence type="ECO:0000256" key="3">
    <source>
        <dbReference type="ARBA" id="ARBA00005152"/>
    </source>
</evidence>
<dbReference type="CDD" id="cd01639">
    <property type="entry name" value="IMPase"/>
    <property type="match status" value="1"/>
</dbReference>
<dbReference type="FunFam" id="3.40.190.80:FF:000002">
    <property type="entry name" value="Inositol-1-monophosphatase"/>
    <property type="match status" value="1"/>
</dbReference>
<dbReference type="GO" id="GO:0046854">
    <property type="term" value="P:phosphatidylinositol phosphate biosynthetic process"/>
    <property type="evidence" value="ECO:0007669"/>
    <property type="project" value="InterPro"/>
</dbReference>
<dbReference type="InterPro" id="IPR020552">
    <property type="entry name" value="Inositol_monoPase_Li-sen"/>
</dbReference>
<keyword evidence="7 8" id="KW-0460">Magnesium</keyword>
<evidence type="ECO:0000256" key="5">
    <source>
        <dbReference type="ARBA" id="ARBA00022723"/>
    </source>
</evidence>
<organism evidence="10 11">
    <name type="scientific">Actinia tenebrosa</name>
    <name type="common">Australian red waratah sea anemone</name>
    <dbReference type="NCBI Taxonomy" id="6105"/>
    <lineage>
        <taxon>Eukaryota</taxon>
        <taxon>Metazoa</taxon>
        <taxon>Cnidaria</taxon>
        <taxon>Anthozoa</taxon>
        <taxon>Hexacorallia</taxon>
        <taxon>Actiniaria</taxon>
        <taxon>Actiniidae</taxon>
        <taxon>Actinia</taxon>
    </lineage>
</organism>
<evidence type="ECO:0000256" key="1">
    <source>
        <dbReference type="ARBA" id="ARBA00001033"/>
    </source>
</evidence>
<keyword evidence="10" id="KW-1185">Reference proteome</keyword>
<evidence type="ECO:0000256" key="6">
    <source>
        <dbReference type="ARBA" id="ARBA00022801"/>
    </source>
</evidence>
<dbReference type="PRINTS" id="PR00377">
    <property type="entry name" value="IMPHPHTASES"/>
</dbReference>
<dbReference type="AlphaFoldDB" id="A0A6P8I680"/>
<keyword evidence="6 9" id="KW-0378">Hydrolase</keyword>
<dbReference type="InterPro" id="IPR033942">
    <property type="entry name" value="IMPase"/>
</dbReference>
<dbReference type="PANTHER" id="PTHR20854">
    <property type="entry name" value="INOSITOL MONOPHOSPHATASE"/>
    <property type="match status" value="1"/>
</dbReference>
<dbReference type="Gene3D" id="3.40.190.80">
    <property type="match status" value="1"/>
</dbReference>
<feature type="binding site" evidence="8">
    <location>
        <position position="90"/>
    </location>
    <ligand>
        <name>Mg(2+)</name>
        <dbReference type="ChEBI" id="CHEBI:18420"/>
        <label>2</label>
    </ligand>
</feature>
<evidence type="ECO:0000313" key="10">
    <source>
        <dbReference type="Proteomes" id="UP000515163"/>
    </source>
</evidence>
<dbReference type="FunFam" id="3.30.540.10:FF:000004">
    <property type="entry name" value="Inositol-1-monophosphatase"/>
    <property type="match status" value="1"/>
</dbReference>
<feature type="binding site" evidence="8">
    <location>
        <position position="92"/>
    </location>
    <ligand>
        <name>Mg(2+)</name>
        <dbReference type="ChEBI" id="CHEBI:18420"/>
        <label>1</label>
        <note>catalytic</note>
    </ligand>
</feature>
<evidence type="ECO:0000256" key="7">
    <source>
        <dbReference type="ARBA" id="ARBA00022842"/>
    </source>
</evidence>
<dbReference type="InterPro" id="IPR020550">
    <property type="entry name" value="Inositol_monophosphatase_CS"/>
</dbReference>
<dbReference type="EC" id="3.1.3.25" evidence="9"/>
<accession>A0A6P8I680</accession>
<evidence type="ECO:0000256" key="9">
    <source>
        <dbReference type="RuleBase" id="RU364068"/>
    </source>
</evidence>
<feature type="binding site" evidence="8">
    <location>
        <position position="220"/>
    </location>
    <ligand>
        <name>Mg(2+)</name>
        <dbReference type="ChEBI" id="CHEBI:18420"/>
        <label>2</label>
    </ligand>
</feature>
<keyword evidence="5 8" id="KW-0479">Metal-binding</keyword>
<comment type="pathway">
    <text evidence="3 9">Polyol metabolism; myo-inositol biosynthesis; myo-inositol from D-glucose 6-phosphate: step 2/2.</text>
</comment>
<proteinExistence type="inferred from homology"/>
<dbReference type="RefSeq" id="XP_031560517.1">
    <property type="nucleotide sequence ID" value="XM_031704657.1"/>
</dbReference>
<comment type="catalytic activity">
    <reaction evidence="1 9">
        <text>a myo-inositol phosphate + H2O = myo-inositol + phosphate</text>
        <dbReference type="Rhea" id="RHEA:24056"/>
        <dbReference type="ChEBI" id="CHEBI:15377"/>
        <dbReference type="ChEBI" id="CHEBI:17268"/>
        <dbReference type="ChEBI" id="CHEBI:43474"/>
        <dbReference type="ChEBI" id="CHEBI:84139"/>
        <dbReference type="EC" id="3.1.3.25"/>
    </reaction>
</comment>
<dbReference type="UniPathway" id="UPA00823">
    <property type="reaction ID" value="UER00788"/>
</dbReference>
<dbReference type="GO" id="GO:0006021">
    <property type="term" value="P:inositol biosynthetic process"/>
    <property type="evidence" value="ECO:0007669"/>
    <property type="project" value="UniProtKB-UniPathway"/>
</dbReference>
<evidence type="ECO:0000313" key="11">
    <source>
        <dbReference type="RefSeq" id="XP_031560517.1"/>
    </source>
</evidence>
<name>A0A6P8I680_ACTTE</name>
<dbReference type="GO" id="GO:0046872">
    <property type="term" value="F:metal ion binding"/>
    <property type="evidence" value="ECO:0007669"/>
    <property type="project" value="UniProtKB-KW"/>
</dbReference>
<dbReference type="GO" id="GO:0008934">
    <property type="term" value="F:inositol monophosphate 1-phosphatase activity"/>
    <property type="evidence" value="ECO:0007669"/>
    <property type="project" value="InterPro"/>
</dbReference>
<dbReference type="InterPro" id="IPR020583">
    <property type="entry name" value="Inositol_monoP_metal-BS"/>
</dbReference>
<dbReference type="Gene3D" id="3.30.540.10">
    <property type="entry name" value="Fructose-1,6-Bisphosphatase, subunit A, domain 1"/>
    <property type="match status" value="1"/>
</dbReference>
<evidence type="ECO:0000256" key="8">
    <source>
        <dbReference type="PIRSR" id="PIRSR600760-2"/>
    </source>
</evidence>
<dbReference type="InterPro" id="IPR000760">
    <property type="entry name" value="Inositol_monophosphatase-like"/>
</dbReference>
<gene>
    <name evidence="11" type="primary">LOC116296610</name>
</gene>
<evidence type="ECO:0000256" key="2">
    <source>
        <dbReference type="ARBA" id="ARBA00001946"/>
    </source>
</evidence>
<dbReference type="PROSITE" id="PS00630">
    <property type="entry name" value="IMP_2"/>
    <property type="match status" value="1"/>
</dbReference>
<comment type="cofactor">
    <cofactor evidence="2 8 9">
        <name>Mg(2+)</name>
        <dbReference type="ChEBI" id="CHEBI:18420"/>
    </cofactor>
</comment>
<evidence type="ECO:0000256" key="4">
    <source>
        <dbReference type="ARBA" id="ARBA00009759"/>
    </source>
</evidence>
<reference evidence="11" key="1">
    <citation type="submission" date="2025-08" db="UniProtKB">
        <authorList>
            <consortium name="RefSeq"/>
        </authorList>
    </citation>
    <scope>IDENTIFICATION</scope>
    <source>
        <tissue evidence="11">Tentacle</tissue>
    </source>
</reference>
<dbReference type="PROSITE" id="PS00629">
    <property type="entry name" value="IMP_1"/>
    <property type="match status" value="1"/>
</dbReference>
<dbReference type="OrthoDB" id="10254945at2759"/>